<feature type="compositionally biased region" description="Low complexity" evidence="1">
    <location>
        <begin position="70"/>
        <end position="97"/>
    </location>
</feature>
<protein>
    <submittedName>
        <fullName evidence="2">DUF2332 family protein</fullName>
    </submittedName>
</protein>
<dbReference type="AlphaFoldDB" id="A0A4P7IEC2"/>
<dbReference type="OrthoDB" id="8899077at2"/>
<dbReference type="Pfam" id="PF10094">
    <property type="entry name" value="DUF2332"/>
    <property type="match status" value="1"/>
</dbReference>
<organism evidence="2 3">
    <name type="scientific">Nocardioides seonyuensis</name>
    <dbReference type="NCBI Taxonomy" id="2518371"/>
    <lineage>
        <taxon>Bacteria</taxon>
        <taxon>Bacillati</taxon>
        <taxon>Actinomycetota</taxon>
        <taxon>Actinomycetes</taxon>
        <taxon>Propionibacteriales</taxon>
        <taxon>Nocardioidaceae</taxon>
        <taxon>Nocardioides</taxon>
    </lineage>
</organism>
<dbReference type="KEGG" id="nsn:EXE58_00020"/>
<evidence type="ECO:0000313" key="3">
    <source>
        <dbReference type="Proteomes" id="UP000294853"/>
    </source>
</evidence>
<name>A0A4P7IEC2_9ACTN</name>
<dbReference type="InterPro" id="IPR011200">
    <property type="entry name" value="UCP012608"/>
</dbReference>
<accession>A0A4P7IEC2</accession>
<feature type="region of interest" description="Disordered" evidence="1">
    <location>
        <begin position="215"/>
        <end position="246"/>
    </location>
</feature>
<evidence type="ECO:0000313" key="2">
    <source>
        <dbReference type="EMBL" id="QBX54021.1"/>
    </source>
</evidence>
<feature type="compositionally biased region" description="Polar residues" evidence="1">
    <location>
        <begin position="233"/>
        <end position="246"/>
    </location>
</feature>
<sequence>MEMDGDVAERYRDFAAYAEGDSDTFVEWALGVAEDPEVHAWLSDLPRGKQQPNLVFAAARWHGAAAPGTTPGCGRCCSSESTRSRRPSASGPPRQRGGSAGDARARALPGRGPLSLIEVGASAGLCLYPDRYDYDWAPLGGLTGSGGPTLAASPSGELPVPTRHPEVAGVEGSTSTLWTCRTPMPWRGSPPWCGPSRTRVASACVLPCRWHCRSPPRSSRGTCSTRCPACSTKPRSTGHRSCSTAR</sequence>
<keyword evidence="3" id="KW-1185">Reference proteome</keyword>
<feature type="region of interest" description="Disordered" evidence="1">
    <location>
        <begin position="70"/>
        <end position="107"/>
    </location>
</feature>
<gene>
    <name evidence="2" type="ORF">EXE58_00020</name>
</gene>
<feature type="region of interest" description="Disordered" evidence="1">
    <location>
        <begin position="152"/>
        <end position="172"/>
    </location>
</feature>
<proteinExistence type="predicted"/>
<evidence type="ECO:0000256" key="1">
    <source>
        <dbReference type="SAM" id="MobiDB-lite"/>
    </source>
</evidence>
<dbReference type="Proteomes" id="UP000294853">
    <property type="component" value="Chromosome"/>
</dbReference>
<feature type="compositionally biased region" description="Polar residues" evidence="1">
    <location>
        <begin position="216"/>
        <end position="225"/>
    </location>
</feature>
<reference evidence="2 3" key="1">
    <citation type="submission" date="2019-03" db="EMBL/GenBank/DDBJ databases">
        <title>Three New Species of Nocardioides, Nocardioides euryhalodurans sp. nov., Nocardioides seonyuensis sp. nov. and Nocardioides eburneoflavus sp. nov. Iolated from Soil.</title>
        <authorList>
            <person name="Roh S.G."/>
            <person name="Lee C."/>
            <person name="Kim M.-K."/>
            <person name="Kim S.B."/>
        </authorList>
    </citation>
    <scope>NUCLEOTIDE SEQUENCE [LARGE SCALE GENOMIC DNA]</scope>
    <source>
        <strain evidence="2 3">MMS17-SY207-3</strain>
    </source>
</reference>
<dbReference type="EMBL" id="CP038436">
    <property type="protein sequence ID" value="QBX54021.1"/>
    <property type="molecule type" value="Genomic_DNA"/>
</dbReference>